<sequence>MHNRTEPEPNAPNPVEAVTVRGEDTGGRHMAWLLVVVAGLLETGFAVCLKLSHGFTRLWPTIAFCVFALGSFGLLTLSLKKLDVGPAYAVWTGIGAAGTAIYGMVFLGDLVSTLKIVSITLVIVGVIGLQLSGSAH</sequence>
<evidence type="ECO:0000256" key="5">
    <source>
        <dbReference type="ARBA" id="ARBA00023136"/>
    </source>
</evidence>
<organism evidence="8 9">
    <name type="scientific">Streptomyces prasinosporus</name>
    <dbReference type="NCBI Taxonomy" id="68256"/>
    <lineage>
        <taxon>Bacteria</taxon>
        <taxon>Bacillati</taxon>
        <taxon>Actinomycetota</taxon>
        <taxon>Actinomycetes</taxon>
        <taxon>Kitasatosporales</taxon>
        <taxon>Streptomycetaceae</taxon>
        <taxon>Streptomyces</taxon>
        <taxon>Streptomyces albogriseolus group</taxon>
    </lineage>
</organism>
<name>A0ABP6U2A4_9ACTN</name>
<comment type="similarity">
    <text evidence="6">Belongs to the drug/metabolite transporter (DMT) superfamily. Small multidrug resistance (SMR) (TC 2.A.7.1) family.</text>
</comment>
<evidence type="ECO:0000256" key="3">
    <source>
        <dbReference type="ARBA" id="ARBA00022692"/>
    </source>
</evidence>
<dbReference type="SUPFAM" id="SSF103481">
    <property type="entry name" value="Multidrug resistance efflux transporter EmrE"/>
    <property type="match status" value="1"/>
</dbReference>
<dbReference type="PANTHER" id="PTHR30561">
    <property type="entry name" value="SMR FAMILY PROTON-DEPENDENT DRUG EFFLUX TRANSPORTER SUGE"/>
    <property type="match status" value="1"/>
</dbReference>
<accession>A0ABP6U2A4</accession>
<dbReference type="InterPro" id="IPR045324">
    <property type="entry name" value="Small_multidrug_res"/>
</dbReference>
<evidence type="ECO:0000256" key="1">
    <source>
        <dbReference type="ARBA" id="ARBA00004651"/>
    </source>
</evidence>
<keyword evidence="3 6" id="KW-0812">Transmembrane</keyword>
<keyword evidence="2" id="KW-1003">Cell membrane</keyword>
<comment type="subcellular location">
    <subcellularLocation>
        <location evidence="1 6">Cell membrane</location>
        <topology evidence="1 6">Multi-pass membrane protein</topology>
    </subcellularLocation>
</comment>
<dbReference type="PANTHER" id="PTHR30561:SF21">
    <property type="entry name" value="MOLECULAR CHAPERONE"/>
    <property type="match status" value="1"/>
</dbReference>
<comment type="caution">
    <text evidence="8">The sequence shown here is derived from an EMBL/GenBank/DDBJ whole genome shotgun (WGS) entry which is preliminary data.</text>
</comment>
<reference evidence="9" key="1">
    <citation type="journal article" date="2019" name="Int. J. Syst. Evol. Microbiol.">
        <title>The Global Catalogue of Microorganisms (GCM) 10K type strain sequencing project: providing services to taxonomists for standard genome sequencing and annotation.</title>
        <authorList>
            <consortium name="The Broad Institute Genomics Platform"/>
            <consortium name="The Broad Institute Genome Sequencing Center for Infectious Disease"/>
            <person name="Wu L."/>
            <person name="Ma J."/>
        </authorList>
    </citation>
    <scope>NUCLEOTIDE SEQUENCE [LARGE SCALE GENOMIC DNA]</scope>
    <source>
        <strain evidence="9">JCM 4816</strain>
    </source>
</reference>
<evidence type="ECO:0000256" key="6">
    <source>
        <dbReference type="RuleBase" id="RU003942"/>
    </source>
</evidence>
<dbReference type="InterPro" id="IPR000390">
    <property type="entry name" value="Small_drug/metabolite_transptr"/>
</dbReference>
<dbReference type="Gene3D" id="1.10.3730.20">
    <property type="match status" value="1"/>
</dbReference>
<feature type="transmembrane region" description="Helical" evidence="7">
    <location>
        <begin position="58"/>
        <end position="77"/>
    </location>
</feature>
<dbReference type="Pfam" id="PF00893">
    <property type="entry name" value="Multi_Drug_Res"/>
    <property type="match status" value="1"/>
</dbReference>
<evidence type="ECO:0000313" key="8">
    <source>
        <dbReference type="EMBL" id="GAA3501110.1"/>
    </source>
</evidence>
<evidence type="ECO:0000256" key="7">
    <source>
        <dbReference type="SAM" id="Phobius"/>
    </source>
</evidence>
<keyword evidence="9" id="KW-1185">Reference proteome</keyword>
<dbReference type="EMBL" id="BAAAXF010000058">
    <property type="protein sequence ID" value="GAA3501110.1"/>
    <property type="molecule type" value="Genomic_DNA"/>
</dbReference>
<proteinExistence type="inferred from homology"/>
<dbReference type="Proteomes" id="UP001501455">
    <property type="component" value="Unassembled WGS sequence"/>
</dbReference>
<evidence type="ECO:0000256" key="2">
    <source>
        <dbReference type="ARBA" id="ARBA00022475"/>
    </source>
</evidence>
<protein>
    <submittedName>
        <fullName evidence="8">Multidrug efflux SMR transporter</fullName>
    </submittedName>
</protein>
<evidence type="ECO:0000313" key="9">
    <source>
        <dbReference type="Proteomes" id="UP001501455"/>
    </source>
</evidence>
<gene>
    <name evidence="8" type="ORF">GCM10019016_082170</name>
</gene>
<evidence type="ECO:0000256" key="4">
    <source>
        <dbReference type="ARBA" id="ARBA00022989"/>
    </source>
</evidence>
<keyword evidence="5 7" id="KW-0472">Membrane</keyword>
<feature type="transmembrane region" description="Helical" evidence="7">
    <location>
        <begin position="89"/>
        <end position="107"/>
    </location>
</feature>
<dbReference type="InterPro" id="IPR037185">
    <property type="entry name" value="EmrE-like"/>
</dbReference>
<feature type="transmembrane region" description="Helical" evidence="7">
    <location>
        <begin position="113"/>
        <end position="131"/>
    </location>
</feature>
<feature type="transmembrane region" description="Helical" evidence="7">
    <location>
        <begin position="31"/>
        <end position="52"/>
    </location>
</feature>
<keyword evidence="4 7" id="KW-1133">Transmembrane helix</keyword>